<dbReference type="PANTHER" id="PTHR37984">
    <property type="entry name" value="PROTEIN CBG26694"/>
    <property type="match status" value="1"/>
</dbReference>
<dbReference type="Pfam" id="PF00078">
    <property type="entry name" value="RVT_1"/>
    <property type="match status" value="1"/>
</dbReference>
<dbReference type="SUPFAM" id="SSF53098">
    <property type="entry name" value="Ribonuclease H-like"/>
    <property type="match status" value="1"/>
</dbReference>
<evidence type="ECO:0000256" key="5">
    <source>
        <dbReference type="ARBA" id="ARBA00022695"/>
    </source>
</evidence>
<dbReference type="CDD" id="cd00303">
    <property type="entry name" value="retropepsin_like"/>
    <property type="match status" value="1"/>
</dbReference>
<dbReference type="GO" id="GO:0006508">
    <property type="term" value="P:proteolysis"/>
    <property type="evidence" value="ECO:0007669"/>
    <property type="project" value="UniProtKB-KW"/>
</dbReference>
<dbReference type="Gene3D" id="3.30.70.270">
    <property type="match status" value="1"/>
</dbReference>
<keyword evidence="8" id="KW-0378">Hydrolase</keyword>
<comment type="similarity">
    <text evidence="1">Belongs to the beta type-B retroviral polymerase family. HERV class-II K(HML-2) pol subfamily.</text>
</comment>
<protein>
    <recommendedName>
        <fullName evidence="2">ribonuclease H</fullName>
        <ecNumber evidence="2">3.1.26.4</ecNumber>
    </recommendedName>
</protein>
<dbReference type="FunFam" id="3.10.10.10:FF:000007">
    <property type="entry name" value="Retrovirus-related Pol polyprotein from transposon 17.6-like Protein"/>
    <property type="match status" value="1"/>
</dbReference>
<dbReference type="InterPro" id="IPR021109">
    <property type="entry name" value="Peptidase_aspartic_dom_sf"/>
</dbReference>
<evidence type="ECO:0000256" key="7">
    <source>
        <dbReference type="ARBA" id="ARBA00022759"/>
    </source>
</evidence>
<dbReference type="InterPro" id="IPR001584">
    <property type="entry name" value="Integrase_cat-core"/>
</dbReference>
<dbReference type="SUPFAM" id="SSF56672">
    <property type="entry name" value="DNA/RNA polymerases"/>
    <property type="match status" value="1"/>
</dbReference>
<feature type="region of interest" description="Disordered" evidence="10">
    <location>
        <begin position="35"/>
        <end position="60"/>
    </location>
</feature>
<comment type="caution">
    <text evidence="12">The sequence shown here is derived from an EMBL/GenBank/DDBJ whole genome shotgun (WGS) entry which is preliminary data.</text>
</comment>
<dbReference type="InterPro" id="IPR000477">
    <property type="entry name" value="RT_dom"/>
</dbReference>
<feature type="domain" description="Integrase catalytic" evidence="11">
    <location>
        <begin position="619"/>
        <end position="772"/>
    </location>
</feature>
<dbReference type="Gene3D" id="3.10.10.10">
    <property type="entry name" value="HIV Type 1 Reverse Transcriptase, subunit A, domain 1"/>
    <property type="match status" value="1"/>
</dbReference>
<dbReference type="FunFam" id="3.30.420.10:FF:000032">
    <property type="entry name" value="Retrovirus-related Pol polyprotein from transposon 297-like Protein"/>
    <property type="match status" value="1"/>
</dbReference>
<dbReference type="InterPro" id="IPR043502">
    <property type="entry name" value="DNA/RNA_pol_sf"/>
</dbReference>
<keyword evidence="4" id="KW-0808">Transferase</keyword>
<keyword evidence="5" id="KW-0548">Nucleotidyltransferase</keyword>
<organism evidence="12 13">
    <name type="scientific">Pleurodeles waltl</name>
    <name type="common">Iberian ribbed newt</name>
    <dbReference type="NCBI Taxonomy" id="8319"/>
    <lineage>
        <taxon>Eukaryota</taxon>
        <taxon>Metazoa</taxon>
        <taxon>Chordata</taxon>
        <taxon>Craniata</taxon>
        <taxon>Vertebrata</taxon>
        <taxon>Euteleostomi</taxon>
        <taxon>Amphibia</taxon>
        <taxon>Batrachia</taxon>
        <taxon>Caudata</taxon>
        <taxon>Salamandroidea</taxon>
        <taxon>Salamandridae</taxon>
        <taxon>Pleurodelinae</taxon>
        <taxon>Pleurodeles</taxon>
    </lineage>
</organism>
<evidence type="ECO:0000256" key="1">
    <source>
        <dbReference type="ARBA" id="ARBA00010879"/>
    </source>
</evidence>
<accession>A0AAV7S6G2</accession>
<proteinExistence type="inferred from homology"/>
<keyword evidence="7" id="KW-0255">Endonuclease</keyword>
<dbReference type="InterPro" id="IPR012337">
    <property type="entry name" value="RNaseH-like_sf"/>
</dbReference>
<evidence type="ECO:0000256" key="2">
    <source>
        <dbReference type="ARBA" id="ARBA00012180"/>
    </source>
</evidence>
<dbReference type="SUPFAM" id="SSF50630">
    <property type="entry name" value="Acid proteases"/>
    <property type="match status" value="1"/>
</dbReference>
<keyword evidence="13" id="KW-1185">Reference proteome</keyword>
<dbReference type="Proteomes" id="UP001066276">
    <property type="component" value="Chromosome 4_2"/>
</dbReference>
<dbReference type="GO" id="GO:0003676">
    <property type="term" value="F:nucleic acid binding"/>
    <property type="evidence" value="ECO:0007669"/>
    <property type="project" value="InterPro"/>
</dbReference>
<dbReference type="EMBL" id="JANPWB010000008">
    <property type="protein sequence ID" value="KAJ1159532.1"/>
    <property type="molecule type" value="Genomic_DNA"/>
</dbReference>
<dbReference type="GO" id="GO:0003964">
    <property type="term" value="F:RNA-directed DNA polymerase activity"/>
    <property type="evidence" value="ECO:0007669"/>
    <property type="project" value="UniProtKB-KW"/>
</dbReference>
<feature type="region of interest" description="Disordered" evidence="10">
    <location>
        <begin position="504"/>
        <end position="557"/>
    </location>
</feature>
<dbReference type="InterPro" id="IPR036397">
    <property type="entry name" value="RNaseH_sf"/>
</dbReference>
<gene>
    <name evidence="12" type="ORF">NDU88_000039</name>
</gene>
<evidence type="ECO:0000313" key="13">
    <source>
        <dbReference type="Proteomes" id="UP001066276"/>
    </source>
</evidence>
<dbReference type="PROSITE" id="PS50994">
    <property type="entry name" value="INTEGRASE"/>
    <property type="match status" value="1"/>
</dbReference>
<dbReference type="PANTHER" id="PTHR37984:SF15">
    <property type="entry name" value="INTEGRASE CATALYTIC DOMAIN-CONTAINING PROTEIN"/>
    <property type="match status" value="1"/>
</dbReference>
<dbReference type="Gene3D" id="3.30.420.10">
    <property type="entry name" value="Ribonuclease H-like superfamily/Ribonuclease H"/>
    <property type="match status" value="1"/>
</dbReference>
<evidence type="ECO:0000256" key="9">
    <source>
        <dbReference type="ARBA" id="ARBA00022918"/>
    </source>
</evidence>
<evidence type="ECO:0000256" key="3">
    <source>
        <dbReference type="ARBA" id="ARBA00022670"/>
    </source>
</evidence>
<feature type="compositionally biased region" description="Polar residues" evidence="10">
    <location>
        <begin position="326"/>
        <end position="337"/>
    </location>
</feature>
<dbReference type="Pfam" id="PF22938">
    <property type="entry name" value="Integrase_p58_C"/>
    <property type="match status" value="1"/>
</dbReference>
<feature type="region of interest" description="Disordered" evidence="10">
    <location>
        <begin position="297"/>
        <end position="341"/>
    </location>
</feature>
<feature type="compositionally biased region" description="Basic and acidic residues" evidence="10">
    <location>
        <begin position="232"/>
        <end position="256"/>
    </location>
</feature>
<evidence type="ECO:0000256" key="4">
    <source>
        <dbReference type="ARBA" id="ARBA00022679"/>
    </source>
</evidence>
<dbReference type="Pfam" id="PF00665">
    <property type="entry name" value="rve"/>
    <property type="match status" value="1"/>
</dbReference>
<dbReference type="InterPro" id="IPR050951">
    <property type="entry name" value="Retrovirus_Pol_polyprotein"/>
</dbReference>
<sequence length="1126" mass="125141">MELNRLRVEQSRLKLKQQQLDLDRQSLEVEKERQKFGLETHGGSNSIPHSHPAREHDSRNLHKIVPPYKEGDDINKWLAALERACVVQEVPQRQWAAILWLSFSGKGRDRLFTVKESDANNFTVLKNALLDGYGLNTEQYRMKFRETKKESSQDWVDFVDHSVKALEGWLHGSKVTDYDRLCNLILREHILKNCVSDLLHQYLVDSDLTSPQELGKKADKWVRTRVNRKVHTRGDKDGNKKKDVKSSDKGWDKSKNESSSGPQKHSGGGGGPKSSSNQNKEKKPWCYLRKIKGHWTTDPSCPKKSTKPPTTTTPTATPSVPTNSSDGGSKPSNSQSKGVAGLTTGNLVGVGLIRETTEAVLVSEGAIDLATLVACPLNMDKYKQLPLINGVEVQAYRDTGASVTMVIEKLVHPEQHLLGHQYQVTDAHDNTLSHPMAVVNLNLGGGGFTGPKKVVVASDLPVDCLLGNDLETSAWSDVELEAHAAILGIPGHICALTRAQAKKQKGQGDLDPGTMDQVLPKARGSKGKSLPTIPPSTEDSNSEEEEFPPCVEPSPEELEADTAELLGEGGHAREELSVAPQTCPTLEGLRQQAVKQANGDVNDSHRVYWEDNLLYTEARDPKPGAARRLVIPQEYSNRFILVVVDHATRYPEAIPLRTTTAAAVAKALLGIFSRVGFPKKVVSDRGSNFMSAYLKAMWKECGVTYKFTTPYHPQTNGLVERFNKTLKGMIMGLPEKLRRRWDILLPCLLFAYREVPQKGVGFSPFELLFGHPVRGPLTLVKEGWEQPLKAPKQDIVDYVLGLRSRMAEYMNKASKNLQASQELQKQWHDQKAVLVQYQPGQKVWVLEPVAPRTLQDKWSGPHTIVEKKGEVTYLVDLGTARSPLSVLHVNRLKPYYDGADLTLLMATDEGQEEDSDPLPDLFSSTEQDALVEGVVLADCLTAEQKDHCINLLGQFSELFSTVPGTTSWSEHTIDTGDSLPVKSKIYRQPDHVRDCIKQEVQKMLELGVVEHSESPWASPVVLVPKPHSKDGKKEMRFCVDYRGLNQVTKTDAHPIPRADELIDTLASAKYLSTFDLTAGYWQIKLSEDAKAKTAFSTIGGHYQFTVMPFGLKNAPATFQRLVNTIL</sequence>
<reference evidence="12" key="1">
    <citation type="journal article" date="2022" name="bioRxiv">
        <title>Sequencing and chromosome-scale assembly of the giantPleurodeles waltlgenome.</title>
        <authorList>
            <person name="Brown T."/>
            <person name="Elewa A."/>
            <person name="Iarovenko S."/>
            <person name="Subramanian E."/>
            <person name="Araus A.J."/>
            <person name="Petzold A."/>
            <person name="Susuki M."/>
            <person name="Suzuki K.-i.T."/>
            <person name="Hayashi T."/>
            <person name="Toyoda A."/>
            <person name="Oliveira C."/>
            <person name="Osipova E."/>
            <person name="Leigh N.D."/>
            <person name="Simon A."/>
            <person name="Yun M.H."/>
        </authorList>
    </citation>
    <scope>NUCLEOTIDE SEQUENCE</scope>
    <source>
        <strain evidence="12">20211129_DDA</strain>
        <tissue evidence="12">Liver</tissue>
    </source>
</reference>
<feature type="region of interest" description="Disordered" evidence="10">
    <location>
        <begin position="225"/>
        <end position="283"/>
    </location>
</feature>
<dbReference type="GO" id="GO:0004523">
    <property type="term" value="F:RNA-DNA hybrid ribonuclease activity"/>
    <property type="evidence" value="ECO:0007669"/>
    <property type="project" value="UniProtKB-EC"/>
</dbReference>
<keyword evidence="3" id="KW-0645">Protease</keyword>
<keyword evidence="6" id="KW-0540">Nuclease</keyword>
<feature type="compositionally biased region" description="Low complexity" evidence="10">
    <location>
        <begin position="297"/>
        <end position="325"/>
    </location>
</feature>
<dbReference type="AlphaFoldDB" id="A0AAV7S6G2"/>
<dbReference type="InterPro" id="IPR043128">
    <property type="entry name" value="Rev_trsase/Diguanyl_cyclase"/>
</dbReference>
<keyword evidence="9" id="KW-0695">RNA-directed DNA polymerase</keyword>
<evidence type="ECO:0000256" key="6">
    <source>
        <dbReference type="ARBA" id="ARBA00022722"/>
    </source>
</evidence>
<evidence type="ECO:0000313" key="12">
    <source>
        <dbReference type="EMBL" id="KAJ1159532.1"/>
    </source>
</evidence>
<evidence type="ECO:0000259" key="11">
    <source>
        <dbReference type="PROSITE" id="PS50994"/>
    </source>
</evidence>
<dbReference type="GO" id="GO:0008233">
    <property type="term" value="F:peptidase activity"/>
    <property type="evidence" value="ECO:0007669"/>
    <property type="project" value="UniProtKB-KW"/>
</dbReference>
<dbReference type="CDD" id="cd01647">
    <property type="entry name" value="RT_LTR"/>
    <property type="match status" value="1"/>
</dbReference>
<dbReference type="EC" id="3.1.26.4" evidence="2"/>
<evidence type="ECO:0000256" key="8">
    <source>
        <dbReference type="ARBA" id="ARBA00022801"/>
    </source>
</evidence>
<dbReference type="InterPro" id="IPR054465">
    <property type="entry name" value="Integrase_p58-like_C"/>
</dbReference>
<name>A0AAV7S6G2_PLEWA</name>
<evidence type="ECO:0000256" key="10">
    <source>
        <dbReference type="SAM" id="MobiDB-lite"/>
    </source>
</evidence>
<dbReference type="GO" id="GO:0015074">
    <property type="term" value="P:DNA integration"/>
    <property type="evidence" value="ECO:0007669"/>
    <property type="project" value="InterPro"/>
</dbReference>